<evidence type="ECO:0000313" key="3">
    <source>
        <dbReference type="EMBL" id="BCB72585.1"/>
    </source>
</evidence>
<accession>A0A6F8XFX9</accession>
<dbReference type="Proteomes" id="UP000501053">
    <property type="component" value="Chromosome"/>
</dbReference>
<gene>
    <name evidence="3" type="ORF">HMEPL2_29360</name>
</gene>
<reference evidence="3 4" key="1">
    <citation type="submission" date="2020-03" db="EMBL/GenBank/DDBJ databases">
        <title>Complete Genome Sequence of Halomonas meridiana strain Eplume2, isolated from hydrothermal-plume in the north east Pacific Ocean.</title>
        <authorList>
            <person name="Kurihara Y."/>
            <person name="Kawai S."/>
            <person name="Sakai A."/>
            <person name="Galipon J."/>
            <person name="Arakawa K."/>
        </authorList>
    </citation>
    <scope>NUCLEOTIDE SEQUENCE [LARGE SCALE GENOMIC DNA]</scope>
    <source>
        <strain evidence="3 4">Eplume2</strain>
    </source>
</reference>
<name>A0A6F8XFX9_9GAMM</name>
<dbReference type="NCBIfam" id="NF006181">
    <property type="entry name" value="PRK08314.1"/>
    <property type="match status" value="1"/>
</dbReference>
<proteinExistence type="predicted"/>
<dbReference type="Gene3D" id="3.30.300.30">
    <property type="match status" value="1"/>
</dbReference>
<dbReference type="InterPro" id="IPR025110">
    <property type="entry name" value="AMP-bd_C"/>
</dbReference>
<dbReference type="Gene3D" id="3.40.50.12780">
    <property type="entry name" value="N-terminal domain of ligase-like"/>
    <property type="match status" value="1"/>
</dbReference>
<dbReference type="InterPro" id="IPR050237">
    <property type="entry name" value="ATP-dep_AMP-bd_enzyme"/>
</dbReference>
<dbReference type="PROSITE" id="PS00455">
    <property type="entry name" value="AMP_BINDING"/>
    <property type="match status" value="1"/>
</dbReference>
<dbReference type="Pfam" id="PF13193">
    <property type="entry name" value="AMP-binding_C"/>
    <property type="match status" value="1"/>
</dbReference>
<evidence type="ECO:0000259" key="1">
    <source>
        <dbReference type="Pfam" id="PF00501"/>
    </source>
</evidence>
<evidence type="ECO:0000259" key="2">
    <source>
        <dbReference type="Pfam" id="PF13193"/>
    </source>
</evidence>
<protein>
    <submittedName>
        <fullName evidence="3">Long-chain-fatty-acid--CoA ligase</fullName>
    </submittedName>
</protein>
<dbReference type="InterPro" id="IPR042099">
    <property type="entry name" value="ANL_N_sf"/>
</dbReference>
<dbReference type="RefSeq" id="WP_172515317.1">
    <property type="nucleotide sequence ID" value="NZ_AP022869.1"/>
</dbReference>
<dbReference type="SUPFAM" id="SSF56801">
    <property type="entry name" value="Acetyl-CoA synthetase-like"/>
    <property type="match status" value="1"/>
</dbReference>
<keyword evidence="3" id="KW-0436">Ligase</keyword>
<dbReference type="PANTHER" id="PTHR43767:SF1">
    <property type="entry name" value="NONRIBOSOMAL PEPTIDE SYNTHASE PES1 (EUROFUNG)-RELATED"/>
    <property type="match status" value="1"/>
</dbReference>
<evidence type="ECO:0000313" key="4">
    <source>
        <dbReference type="Proteomes" id="UP000501053"/>
    </source>
</evidence>
<dbReference type="InterPro" id="IPR045851">
    <property type="entry name" value="AMP-bd_C_sf"/>
</dbReference>
<dbReference type="InterPro" id="IPR020845">
    <property type="entry name" value="AMP-binding_CS"/>
</dbReference>
<dbReference type="PANTHER" id="PTHR43767">
    <property type="entry name" value="LONG-CHAIN-FATTY-ACID--COA LIGASE"/>
    <property type="match status" value="1"/>
</dbReference>
<dbReference type="Pfam" id="PF00501">
    <property type="entry name" value="AMP-binding"/>
    <property type="match status" value="1"/>
</dbReference>
<organism evidence="3 4">
    <name type="scientific">Vreelandella aquamarina</name>
    <dbReference type="NCBI Taxonomy" id="77097"/>
    <lineage>
        <taxon>Bacteria</taxon>
        <taxon>Pseudomonadati</taxon>
        <taxon>Pseudomonadota</taxon>
        <taxon>Gammaproteobacteria</taxon>
        <taxon>Oceanospirillales</taxon>
        <taxon>Halomonadaceae</taxon>
        <taxon>Vreelandella</taxon>
    </lineage>
</organism>
<dbReference type="GO" id="GO:0016878">
    <property type="term" value="F:acid-thiol ligase activity"/>
    <property type="evidence" value="ECO:0007669"/>
    <property type="project" value="UniProtKB-ARBA"/>
</dbReference>
<dbReference type="AlphaFoldDB" id="A0A6F8XFX9"/>
<dbReference type="EMBL" id="AP022869">
    <property type="protein sequence ID" value="BCB72585.1"/>
    <property type="molecule type" value="Genomic_DNA"/>
</dbReference>
<keyword evidence="4" id="KW-1185">Reference proteome</keyword>
<dbReference type="InterPro" id="IPR000873">
    <property type="entry name" value="AMP-dep_synth/lig_dom"/>
</dbReference>
<feature type="domain" description="AMP-dependent synthetase/ligase" evidence="1">
    <location>
        <begin position="33"/>
        <end position="413"/>
    </location>
</feature>
<feature type="domain" description="AMP-binding enzyme C-terminal" evidence="2">
    <location>
        <begin position="467"/>
        <end position="544"/>
    </location>
</feature>
<sequence>MSAEIKSRNEQVWPVGLPRNLHFPETSLYFNLQAAAARYPQKPAVIFYGHEISYQVLIEEVERLAGYLEKCCAVKAGDRVVLCSQNSPQYLVGYYAILRCRGVVVPVNAMTVEDEFDFYVTDSGARVAIVAQDIYPRLAPLVRKGKVQQVVVHTYSDYLPEQYDVPLPERITEPRQTLTDPQTTAWFEAIQSGFHADETMPVADDLAVIGYTSGTTGLPKGCIHSHRTILAAVAASQAWRGNAVSDVTLAVAPLFHFLGMQGGMNIPLFMGSTVILLQRWDREAALLLMERYRVTTWSAPPAMIVDLMAHPDLPHHDVSSLVRLMGGGAAMPEAVARRLQEDFGIRYNEAYGLSETAAFILGNPPLRGKRQCLGIPTFDVQARIVDPLSLEVLPQGDVGEILLSGPQVMLGYWKNSKATMETLVELDGGSFLRTGDLGYIDEEGYFFMIDRIKRMVNASGYKVWPAEVENIMYAHPAIHEACVIAAPDPRRGETVKAVVVLREGHEECLTDEQLMLWCREHMAAYKVPRIIEFVDALPKSATGKIQWRMLQDKAKVEQNGLS</sequence>